<dbReference type="Pfam" id="PF17403">
    <property type="entry name" value="Nrap_D2"/>
    <property type="match status" value="1"/>
</dbReference>
<comment type="subcellular location">
    <subcellularLocation>
        <location evidence="1">Chromosome</location>
    </subcellularLocation>
    <subcellularLocation>
        <location evidence="2 10">Nucleus</location>
        <location evidence="2 10">Nucleolus</location>
    </subcellularLocation>
</comment>
<dbReference type="Pfam" id="PF17407">
    <property type="entry name" value="Nrap_D6"/>
    <property type="match status" value="1"/>
</dbReference>
<protein>
    <recommendedName>
        <fullName evidence="4 10">Nucleolar protein 6</fullName>
    </recommendedName>
</protein>
<dbReference type="GeneID" id="106474084"/>
<reference evidence="18" key="1">
    <citation type="submission" date="2025-08" db="UniProtKB">
        <authorList>
            <consortium name="RefSeq"/>
        </authorList>
    </citation>
    <scope>IDENTIFICATION</scope>
    <source>
        <tissue evidence="18">Muscle</tissue>
    </source>
</reference>
<feature type="domain" description="Nrap protein" evidence="12">
    <location>
        <begin position="197"/>
        <end position="331"/>
    </location>
</feature>
<evidence type="ECO:0000259" key="12">
    <source>
        <dbReference type="Pfam" id="PF03813"/>
    </source>
</evidence>
<feature type="domain" description="Nrap protein" evidence="16">
    <location>
        <begin position="956"/>
        <end position="1088"/>
    </location>
</feature>
<dbReference type="InterPro" id="IPR005554">
    <property type="entry name" value="NOL6/Upt22"/>
</dbReference>
<sequence length="1100" mass="125558">MKRKRNEPMKIGSDNDFEKAEKNGETDASEDDSEYLEDEDVKEILEEDGQVSNSLEDSRFEESTKPPKKLGKLSKDELFKPPSRDELNNLKEAETLFHSSLFKMQTEELLKEVKVKPKLKKKFEPWLHALKEYLSHLKEEPAYELSDLSWLKKKNVKVPLVWEPQEAKGKFCFLPPSNIRIVGSYLLDLVCRPNVTIDVAVEIPKEMLQHGDFLNHRYCRKRALYLAILASTLKKSELVKEVSFTYSHGDPRKPSLLITPMDKPFTVCLLPHPPMEYFKLSRFLPRKNNVRPSWFFGSSSTLREDVPTPHYNASVLRDLKMVENLEYLYQKLGSSPGLCDAILMLKVWLHQRHLDKIHGGFSGFIMTMFVAYLLKVRRVSSLMSSYQVLRTVLLSLSQADWCSQGITLCNDVSDSQRCIEEFHSLYEVVFLDSSGFLNLCADMSKETFQRAEEFREFWGHKSELRRFQDGGICEAVLWPASSTADRRMIFKLVAQFVLEKHAGISPQFVEIIGGQLDHLLTVPCSALPSDWPSYGTGEEATMAVIQSYSSLMKKLRSVEGLPLSITSIQGISPIFRGCEVFPPVPISYRAGKKMTSHKQNCTILKGNVGMAPSWVQPLKVVVHMEGSGKWPDDVHAIRRVKAAFHIRLAELLKKQFSLTTAPFPEYVDIFMDGYVFRIIIACHKELILSRQVMTPEGIVAVKDTEESQNLERQTVLLPKLTSTLQGLHAQHSIFSASCRLAKRWINSQLLGDHISDVCIELLVSHLFLAPTPFTVPGSPQVAFLRFLFLLSNHDWQTSPLILNLNNEFKKKDFVEIQKTFTSQRPTLPPMFIAIPQDKVVSTWTRHSPSTRILHRLTILAKEALATLEKQLKESSEMDIRQSFGQFVNMLNSFRAWVGRALDFGAGVSGSIPCNTTKYSPHYKLQVHYKSDSQSPSMDDGCCRLATFLLIFRPPLDLYDVIIHLRPLQIPKRHLGVDYQEGKILSKCEPYKYSKDEKLPVVDYDPVVKYLKELNVCYKEFALFFYDHFGGEFVGVLWKPFAFEPKPFKISHIGGRMIKGSTKDGEANIVPNIEAILEDFSILGTGLVRCIETKTEKWMID</sequence>
<dbReference type="Proteomes" id="UP000694941">
    <property type="component" value="Unplaced"/>
</dbReference>
<evidence type="ECO:0000259" key="15">
    <source>
        <dbReference type="Pfam" id="PF17406"/>
    </source>
</evidence>
<keyword evidence="6 10" id="KW-0694">RNA-binding</keyword>
<evidence type="ECO:0000256" key="4">
    <source>
        <dbReference type="ARBA" id="ARBA00016437"/>
    </source>
</evidence>
<gene>
    <name evidence="18" type="primary">LOC106474084</name>
</gene>
<name>A0ABM1TQL8_LIMPO</name>
<evidence type="ECO:0000259" key="16">
    <source>
        <dbReference type="Pfam" id="PF17407"/>
    </source>
</evidence>
<feature type="compositionally biased region" description="Basic and acidic residues" evidence="11">
    <location>
        <begin position="73"/>
        <end position="85"/>
    </location>
</feature>
<dbReference type="PANTHER" id="PTHR17972:SF0">
    <property type="entry name" value="NUCLEOLAR PROTEIN 6"/>
    <property type="match status" value="1"/>
</dbReference>
<evidence type="ECO:0000259" key="13">
    <source>
        <dbReference type="Pfam" id="PF17403"/>
    </source>
</evidence>
<evidence type="ECO:0000256" key="9">
    <source>
        <dbReference type="ARBA" id="ARBA00035020"/>
    </source>
</evidence>
<evidence type="ECO:0000256" key="11">
    <source>
        <dbReference type="SAM" id="MobiDB-lite"/>
    </source>
</evidence>
<evidence type="ECO:0000256" key="5">
    <source>
        <dbReference type="ARBA" id="ARBA00022454"/>
    </source>
</evidence>
<evidence type="ECO:0000256" key="2">
    <source>
        <dbReference type="ARBA" id="ARBA00004604"/>
    </source>
</evidence>
<dbReference type="Pfam" id="PF17405">
    <property type="entry name" value="Nrap_D4"/>
    <property type="match status" value="1"/>
</dbReference>
<dbReference type="InterPro" id="IPR035369">
    <property type="entry name" value="Nrap_D4"/>
</dbReference>
<keyword evidence="7 10" id="KW-0539">Nucleus</keyword>
<evidence type="ECO:0000313" key="18">
    <source>
        <dbReference type="RefSeq" id="XP_022258174.1"/>
    </source>
</evidence>
<comment type="function">
    <text evidence="8">Part of the small subunit (SSU) processome, first precursor of the small eukaryotic ribosomal subunit. During the assembly of the SSU processome in the nucleolus, many ribosome biogenesis factors, an RNA chaperone and ribosomal proteins associate with the nascent pre-rRNA and work in concert to generate RNA folding, modifications, rearrangements and cleavage as well as targeted degradation of pre-ribosomal RNA by the RNA exosome.</text>
</comment>
<feature type="region of interest" description="Disordered" evidence="11">
    <location>
        <begin position="1"/>
        <end position="85"/>
    </location>
</feature>
<organism evidence="17 18">
    <name type="scientific">Limulus polyphemus</name>
    <name type="common">Atlantic horseshoe crab</name>
    <dbReference type="NCBI Taxonomy" id="6850"/>
    <lineage>
        <taxon>Eukaryota</taxon>
        <taxon>Metazoa</taxon>
        <taxon>Ecdysozoa</taxon>
        <taxon>Arthropoda</taxon>
        <taxon>Chelicerata</taxon>
        <taxon>Merostomata</taxon>
        <taxon>Xiphosura</taxon>
        <taxon>Limulidae</taxon>
        <taxon>Limulus</taxon>
    </lineage>
</organism>
<keyword evidence="17" id="KW-1185">Reference proteome</keyword>
<dbReference type="Gene3D" id="1.10.1410.10">
    <property type="match status" value="2"/>
</dbReference>
<feature type="compositionally biased region" description="Acidic residues" evidence="11">
    <location>
        <begin position="27"/>
        <end position="49"/>
    </location>
</feature>
<evidence type="ECO:0000256" key="7">
    <source>
        <dbReference type="ARBA" id="ARBA00023242"/>
    </source>
</evidence>
<accession>A0ABM1TQL8</accession>
<evidence type="ECO:0000256" key="6">
    <source>
        <dbReference type="ARBA" id="ARBA00022884"/>
    </source>
</evidence>
<dbReference type="RefSeq" id="XP_022258174.1">
    <property type="nucleotide sequence ID" value="XM_022402466.1"/>
</dbReference>
<feature type="domain" description="Nrap protein" evidence="13">
    <location>
        <begin position="340"/>
        <end position="450"/>
    </location>
</feature>
<comment type="similarity">
    <text evidence="3 10">Belongs to the NRAP family.</text>
</comment>
<comment type="subunit">
    <text evidence="9">Part of the small subunit (SSU) processome, composed of more than 70 proteins and the RNA chaperone small nucleolar RNA (snoRNA) U3.</text>
</comment>
<keyword evidence="5" id="KW-0158">Chromosome</keyword>
<feature type="domain" description="Nrap protein" evidence="15">
    <location>
        <begin position="731"/>
        <end position="883"/>
    </location>
</feature>
<evidence type="ECO:0000256" key="8">
    <source>
        <dbReference type="ARBA" id="ARBA00035000"/>
    </source>
</evidence>
<feature type="compositionally biased region" description="Basic and acidic residues" evidence="11">
    <location>
        <begin position="56"/>
        <end position="65"/>
    </location>
</feature>
<proteinExistence type="inferred from homology"/>
<dbReference type="PANTHER" id="PTHR17972">
    <property type="entry name" value="NUCLEOLAR RNA-ASSOCIATED PROTEIN"/>
    <property type="match status" value="1"/>
</dbReference>
<evidence type="ECO:0000256" key="3">
    <source>
        <dbReference type="ARBA" id="ARBA00006674"/>
    </source>
</evidence>
<feature type="domain" description="Nrap protein" evidence="14">
    <location>
        <begin position="517"/>
        <end position="728"/>
    </location>
</feature>
<evidence type="ECO:0000256" key="10">
    <source>
        <dbReference type="RuleBase" id="RU364032"/>
    </source>
</evidence>
<evidence type="ECO:0000259" key="14">
    <source>
        <dbReference type="Pfam" id="PF17405"/>
    </source>
</evidence>
<dbReference type="Gene3D" id="3.30.70.3030">
    <property type="match status" value="1"/>
</dbReference>
<dbReference type="InterPro" id="IPR035370">
    <property type="entry name" value="Nrap_D5"/>
</dbReference>
<dbReference type="InterPro" id="IPR035371">
    <property type="entry name" value="Nrap_D6"/>
</dbReference>
<dbReference type="InterPro" id="IPR035082">
    <property type="entry name" value="Nrap_D1"/>
</dbReference>
<dbReference type="Pfam" id="PF03813">
    <property type="entry name" value="Nrap"/>
    <property type="match status" value="1"/>
</dbReference>
<dbReference type="Pfam" id="PF17406">
    <property type="entry name" value="Nrap_D5"/>
    <property type="match status" value="1"/>
</dbReference>
<evidence type="ECO:0000256" key="1">
    <source>
        <dbReference type="ARBA" id="ARBA00004286"/>
    </source>
</evidence>
<dbReference type="InterPro" id="IPR035367">
    <property type="entry name" value="Nrap_D2"/>
</dbReference>
<feature type="compositionally biased region" description="Basic and acidic residues" evidence="11">
    <location>
        <begin position="16"/>
        <end position="25"/>
    </location>
</feature>
<evidence type="ECO:0000313" key="17">
    <source>
        <dbReference type="Proteomes" id="UP000694941"/>
    </source>
</evidence>